<proteinExistence type="predicted"/>
<dbReference type="SMART" id="SM00924">
    <property type="entry name" value="MgtE_N"/>
    <property type="match status" value="1"/>
</dbReference>
<keyword evidence="5" id="KW-1185">Reference proteome</keyword>
<evidence type="ECO:0000313" key="4">
    <source>
        <dbReference type="EMBL" id="MCZ3373245.1"/>
    </source>
</evidence>
<evidence type="ECO:0000256" key="1">
    <source>
        <dbReference type="PROSITE-ProRule" id="PRU00703"/>
    </source>
</evidence>
<dbReference type="Gene3D" id="1.25.60.10">
    <property type="entry name" value="MgtE N-terminal domain-like"/>
    <property type="match status" value="1"/>
</dbReference>
<keyword evidence="1" id="KW-0129">CBS domain</keyword>
<feature type="domain" description="CBS" evidence="2">
    <location>
        <begin position="342"/>
        <end position="403"/>
    </location>
</feature>
<comment type="caution">
    <text evidence="3">The sequence shown here is derived from an EMBL/GenBank/DDBJ whole genome shotgun (WGS) entry which is preliminary data.</text>
</comment>
<dbReference type="InterPro" id="IPR000644">
    <property type="entry name" value="CBS_dom"/>
</dbReference>
<dbReference type="InterPro" id="IPR006668">
    <property type="entry name" value="Mg_transptr_MgtE_intracell_dom"/>
</dbReference>
<dbReference type="InterPro" id="IPR038076">
    <property type="entry name" value="MgtE_N_sf"/>
</dbReference>
<protein>
    <submittedName>
        <fullName evidence="3">CBS domain-containing protein</fullName>
    </submittedName>
</protein>
<gene>
    <name evidence="4" type="ORF">O3H35_11420</name>
    <name evidence="3" type="ORF">O3H54_06315</name>
</gene>
<dbReference type="SUPFAM" id="SSF158791">
    <property type="entry name" value="MgtE N-terminal domain-like"/>
    <property type="match status" value="1"/>
</dbReference>
<accession>A0A9E4ZWV8</accession>
<evidence type="ECO:0000259" key="2">
    <source>
        <dbReference type="PROSITE" id="PS51371"/>
    </source>
</evidence>
<dbReference type="Proteomes" id="UP001068021">
    <property type="component" value="Unassembled WGS sequence"/>
</dbReference>
<evidence type="ECO:0000313" key="3">
    <source>
        <dbReference type="EMBL" id="MCZ3365493.1"/>
    </source>
</evidence>
<dbReference type="CDD" id="cd04606">
    <property type="entry name" value="CBS_pair_Mg_transporter"/>
    <property type="match status" value="1"/>
</dbReference>
<dbReference type="Gene3D" id="3.10.580.10">
    <property type="entry name" value="CBS-domain"/>
    <property type="match status" value="1"/>
</dbReference>
<dbReference type="GO" id="GO:0015095">
    <property type="term" value="F:magnesium ion transmembrane transporter activity"/>
    <property type="evidence" value="ECO:0007669"/>
    <property type="project" value="InterPro"/>
</dbReference>
<evidence type="ECO:0000313" key="5">
    <source>
        <dbReference type="Proteomes" id="UP001068021"/>
    </source>
</evidence>
<dbReference type="AlphaFoldDB" id="A0A9E4ZWV8"/>
<dbReference type="SUPFAM" id="SSF54631">
    <property type="entry name" value="CBS-domain pair"/>
    <property type="match status" value="1"/>
</dbReference>
<sequence length="407" mass="46222">MKKTIVDLDGNKIGKFKDFIVSVNILYPLVEAVSIRTSGKKDILVSWEDVDHINKEIKLKVKLEDIKEYKLKKRDIKLVEDVLDKQVVDLEGKKIRRINDLQLSTTRGYYRLIGVDISFKGILRRLGIEKIASSLKINLQEDYISWMDVDVLESDISRLKLKVPEYSLKKLHPADIAEIVDQLSINDSITILNSLDDEVAADALEEISPERQVSLFEEMETKRAADILEEMSPDDAADLIGELSDDRAQELLELMDPEEAKDVESLLKYPEDTAGGIMTTEFASVKDGLTARETLNALREMAREVESIYYIYILSNSNSLIGVMSLRELLLADPEQKIAEVMHRDIISVDVMEEEHDVAKKIAKYNLLALPVVKDENRIQGVVTVDDAIDIVLPTAWKKHVPRMFGR</sequence>
<reference evidence="3" key="1">
    <citation type="submission" date="2022-12" db="EMBL/GenBank/DDBJ databases">
        <title>Reclassification of two methanogenic archaea species isolated from the Kolyma lowland permafrost.</title>
        <authorList>
            <person name="Trubitsyn V.E."/>
            <person name="Rivkina E.M."/>
            <person name="Shcherbakova V.A."/>
        </authorList>
    </citation>
    <scope>NUCLEOTIDE SEQUENCE</scope>
    <source>
        <strain evidence="3">M2</strain>
        <strain evidence="4">MK4</strain>
    </source>
</reference>
<dbReference type="Proteomes" id="UP001074446">
    <property type="component" value="Unassembled WGS sequence"/>
</dbReference>
<name>A0A9E4ZWV8_9EURY</name>
<dbReference type="SMART" id="SM00116">
    <property type="entry name" value="CBS"/>
    <property type="match status" value="2"/>
</dbReference>
<dbReference type="Pfam" id="PF03448">
    <property type="entry name" value="MgtE_N"/>
    <property type="match status" value="1"/>
</dbReference>
<dbReference type="Pfam" id="PF00571">
    <property type="entry name" value="CBS"/>
    <property type="match status" value="1"/>
</dbReference>
<dbReference type="RefSeq" id="WP_245611150.1">
    <property type="nucleotide sequence ID" value="NZ_JAPVER010000020.1"/>
</dbReference>
<dbReference type="PANTHER" id="PTHR43773:SF1">
    <property type="entry name" value="MAGNESIUM TRANSPORTER MGTE"/>
    <property type="match status" value="1"/>
</dbReference>
<dbReference type="InterPro" id="IPR006669">
    <property type="entry name" value="MgtE_transporter"/>
</dbReference>
<dbReference type="GO" id="GO:0016020">
    <property type="term" value="C:membrane"/>
    <property type="evidence" value="ECO:0007669"/>
    <property type="project" value="InterPro"/>
</dbReference>
<dbReference type="EMBL" id="JAPVES010000030">
    <property type="protein sequence ID" value="MCZ3373245.1"/>
    <property type="molecule type" value="Genomic_DNA"/>
</dbReference>
<feature type="domain" description="CBS" evidence="2">
    <location>
        <begin position="278"/>
        <end position="340"/>
    </location>
</feature>
<dbReference type="InterPro" id="IPR046342">
    <property type="entry name" value="CBS_dom_sf"/>
</dbReference>
<dbReference type="EMBL" id="JAPVER010000020">
    <property type="protein sequence ID" value="MCZ3365493.1"/>
    <property type="molecule type" value="Genomic_DNA"/>
</dbReference>
<dbReference type="PROSITE" id="PS51371">
    <property type="entry name" value="CBS"/>
    <property type="match status" value="2"/>
</dbReference>
<dbReference type="PANTHER" id="PTHR43773">
    <property type="entry name" value="MAGNESIUM TRANSPORTER MGTE"/>
    <property type="match status" value="1"/>
</dbReference>
<organism evidence="3 5">
    <name type="scientific">Methanobacterium veterum</name>
    <dbReference type="NCBI Taxonomy" id="408577"/>
    <lineage>
        <taxon>Archaea</taxon>
        <taxon>Methanobacteriati</taxon>
        <taxon>Methanobacteriota</taxon>
        <taxon>Methanomada group</taxon>
        <taxon>Methanobacteria</taxon>
        <taxon>Methanobacteriales</taxon>
        <taxon>Methanobacteriaceae</taxon>
        <taxon>Methanobacterium</taxon>
    </lineage>
</organism>